<evidence type="ECO:0000313" key="2">
    <source>
        <dbReference type="Proteomes" id="UP001054945"/>
    </source>
</evidence>
<name>A0AAV4N004_CAEEX</name>
<proteinExistence type="predicted"/>
<organism evidence="1 2">
    <name type="scientific">Caerostris extrusa</name>
    <name type="common">Bark spider</name>
    <name type="synonym">Caerostris bankana</name>
    <dbReference type="NCBI Taxonomy" id="172846"/>
    <lineage>
        <taxon>Eukaryota</taxon>
        <taxon>Metazoa</taxon>
        <taxon>Ecdysozoa</taxon>
        <taxon>Arthropoda</taxon>
        <taxon>Chelicerata</taxon>
        <taxon>Arachnida</taxon>
        <taxon>Araneae</taxon>
        <taxon>Araneomorphae</taxon>
        <taxon>Entelegynae</taxon>
        <taxon>Araneoidea</taxon>
        <taxon>Araneidae</taxon>
        <taxon>Caerostris</taxon>
    </lineage>
</organism>
<dbReference type="EMBL" id="BPLR01020314">
    <property type="protein sequence ID" value="GIX77285.1"/>
    <property type="molecule type" value="Genomic_DNA"/>
</dbReference>
<gene>
    <name evidence="1" type="ORF">CEXT_305361</name>
</gene>
<dbReference type="AlphaFoldDB" id="A0AAV4N004"/>
<dbReference type="Proteomes" id="UP001054945">
    <property type="component" value="Unassembled WGS sequence"/>
</dbReference>
<comment type="caution">
    <text evidence="1">The sequence shown here is derived from an EMBL/GenBank/DDBJ whole genome shotgun (WGS) entry which is preliminary data.</text>
</comment>
<keyword evidence="2" id="KW-1185">Reference proteome</keyword>
<reference evidence="1 2" key="1">
    <citation type="submission" date="2021-06" db="EMBL/GenBank/DDBJ databases">
        <title>Caerostris extrusa draft genome.</title>
        <authorList>
            <person name="Kono N."/>
            <person name="Arakawa K."/>
        </authorList>
    </citation>
    <scope>NUCLEOTIDE SEQUENCE [LARGE SCALE GENOMIC DNA]</scope>
</reference>
<sequence>MGYLCHVPVGEITALVSQSDKNQGNISRTNLIFWDQELPETQQRKSFQAQELMEGAIHPLHWNLVKCVRKYCQMPRNESRKKVSQEYRWREYVHNLKMDDRFH</sequence>
<protein>
    <submittedName>
        <fullName evidence="1">Uncharacterized protein</fullName>
    </submittedName>
</protein>
<evidence type="ECO:0000313" key="1">
    <source>
        <dbReference type="EMBL" id="GIX77285.1"/>
    </source>
</evidence>
<accession>A0AAV4N004</accession>